<evidence type="ECO:0000313" key="3">
    <source>
        <dbReference type="Proteomes" id="UP000034841"/>
    </source>
</evidence>
<organism evidence="2 3">
    <name type="scientific">Ceratocystis fimbriata f. sp. platani</name>
    <dbReference type="NCBI Taxonomy" id="88771"/>
    <lineage>
        <taxon>Eukaryota</taxon>
        <taxon>Fungi</taxon>
        <taxon>Dikarya</taxon>
        <taxon>Ascomycota</taxon>
        <taxon>Pezizomycotina</taxon>
        <taxon>Sordariomycetes</taxon>
        <taxon>Hypocreomycetidae</taxon>
        <taxon>Microascales</taxon>
        <taxon>Ceratocystidaceae</taxon>
        <taxon>Ceratocystis</taxon>
    </lineage>
</organism>
<dbReference type="Proteomes" id="UP000034841">
    <property type="component" value="Unassembled WGS sequence"/>
</dbReference>
<evidence type="ECO:0000313" key="2">
    <source>
        <dbReference type="EMBL" id="KKF96395.1"/>
    </source>
</evidence>
<evidence type="ECO:0008006" key="4">
    <source>
        <dbReference type="Google" id="ProtNLM"/>
    </source>
</evidence>
<protein>
    <recommendedName>
        <fullName evidence="4">AA1-like domain-containing protein</fullName>
    </recommendedName>
</protein>
<accession>A0A0F8B6J8</accession>
<reference evidence="2 3" key="1">
    <citation type="submission" date="2015-04" db="EMBL/GenBank/DDBJ databases">
        <title>Genome sequence of Ceratocystis platani, a major pathogen of plane trees.</title>
        <authorList>
            <person name="Belbahri L."/>
        </authorList>
    </citation>
    <scope>NUCLEOTIDE SEQUENCE [LARGE SCALE GENOMIC DNA]</scope>
    <source>
        <strain evidence="2 3">CFO</strain>
    </source>
</reference>
<evidence type="ECO:0000256" key="1">
    <source>
        <dbReference type="SAM" id="SignalP"/>
    </source>
</evidence>
<keyword evidence="3" id="KW-1185">Reference proteome</keyword>
<comment type="caution">
    <text evidence="2">The sequence shown here is derived from an EMBL/GenBank/DDBJ whole genome shotgun (WGS) entry which is preliminary data.</text>
</comment>
<dbReference type="OrthoDB" id="4802756at2759"/>
<keyword evidence="1" id="KW-0732">Signal</keyword>
<dbReference type="EMBL" id="LBBL01000045">
    <property type="protein sequence ID" value="KKF96395.1"/>
    <property type="molecule type" value="Genomic_DNA"/>
</dbReference>
<feature type="signal peptide" evidence="1">
    <location>
        <begin position="1"/>
        <end position="17"/>
    </location>
</feature>
<proteinExistence type="predicted"/>
<name>A0A0F8B6J8_CERFI</name>
<sequence length="186" mass="20484">MIPAATLVLALASAAFASPLVSRENEVYKPVEITNMEMSCVKTAPTDPLFACTLTYDLNDPNAAAAKPSIKPKAACTHRWNWDGQATEKGPQNTYTSSTLECYSDGEARNVKSGLHHFSSPSDIKLTLLSSYYKDGETKSFRSLYYNSVSVRPLQSTEDTELSKTWKDAQIFENPNVSVYDPPTTN</sequence>
<gene>
    <name evidence="2" type="ORF">CFO_g1277</name>
</gene>
<dbReference type="AlphaFoldDB" id="A0A0F8B6J8"/>
<feature type="chain" id="PRO_5002527338" description="AA1-like domain-containing protein" evidence="1">
    <location>
        <begin position="18"/>
        <end position="186"/>
    </location>
</feature>